<dbReference type="AlphaFoldDB" id="A0A9X5EA58"/>
<dbReference type="Proteomes" id="UP000031532">
    <property type="component" value="Unassembled WGS sequence"/>
</dbReference>
<reference evidence="1 2" key="1">
    <citation type="journal article" date="2015" name="Genome Announc.">
        <title>Draft Genome Sequence of the Terrestrial Cyanobacterium Scytonema millei VB511283, Isolated from Eastern India.</title>
        <authorList>
            <person name="Sen D."/>
            <person name="Chandrababunaidu M.M."/>
            <person name="Singh D."/>
            <person name="Sanghi N."/>
            <person name="Ghorai A."/>
            <person name="Mishra G.P."/>
            <person name="Madduluri M."/>
            <person name="Adhikary S.P."/>
            <person name="Tripathy S."/>
        </authorList>
    </citation>
    <scope>NUCLEOTIDE SEQUENCE [LARGE SCALE GENOMIC DNA]</scope>
    <source>
        <strain evidence="1 2">VB511283</strain>
    </source>
</reference>
<keyword evidence="2" id="KW-1185">Reference proteome</keyword>
<evidence type="ECO:0000313" key="2">
    <source>
        <dbReference type="Proteomes" id="UP000031532"/>
    </source>
</evidence>
<name>A0A9X5EA58_9CYAN</name>
<gene>
    <name evidence="1" type="ORF">QH73_0026565</name>
</gene>
<evidence type="ECO:0000313" key="1">
    <source>
        <dbReference type="EMBL" id="NHC38140.1"/>
    </source>
</evidence>
<protein>
    <submittedName>
        <fullName evidence="1">Uncharacterized protein</fullName>
    </submittedName>
</protein>
<comment type="caution">
    <text evidence="1">The sequence shown here is derived from an EMBL/GenBank/DDBJ whole genome shotgun (WGS) entry which is preliminary data.</text>
</comment>
<proteinExistence type="predicted"/>
<dbReference type="EMBL" id="JTJC03000017">
    <property type="protein sequence ID" value="NHC38140.1"/>
    <property type="molecule type" value="Genomic_DNA"/>
</dbReference>
<sequence>MSVRKSHIEVRSRRGGFFENISTKVDNSALKPVRTEVGMAQAFYDWVQQWICADYLSINKILKLLLKEILVVILISH</sequence>
<accession>A0A9X5EA58</accession>
<dbReference type="RefSeq" id="WP_132867268.1">
    <property type="nucleotide sequence ID" value="NZ_JTJC03000017.1"/>
</dbReference>
<organism evidence="1 2">
    <name type="scientific">Scytonema millei VB511283</name>
    <dbReference type="NCBI Taxonomy" id="1245923"/>
    <lineage>
        <taxon>Bacteria</taxon>
        <taxon>Bacillati</taxon>
        <taxon>Cyanobacteriota</taxon>
        <taxon>Cyanophyceae</taxon>
        <taxon>Nostocales</taxon>
        <taxon>Scytonemataceae</taxon>
        <taxon>Scytonema</taxon>
    </lineage>
</organism>